<keyword evidence="3" id="KW-1185">Reference proteome</keyword>
<dbReference type="GeneID" id="34462789"/>
<evidence type="ECO:0000313" key="2">
    <source>
        <dbReference type="EMBL" id="OJJ84878.1"/>
    </source>
</evidence>
<protein>
    <submittedName>
        <fullName evidence="2">Uncharacterized protein</fullName>
    </submittedName>
</protein>
<keyword evidence="1" id="KW-0812">Transmembrane</keyword>
<dbReference type="EMBL" id="KV878896">
    <property type="protein sequence ID" value="OJJ84878.1"/>
    <property type="molecule type" value="Genomic_DNA"/>
</dbReference>
<accession>A0A1L9VLR8</accession>
<dbReference type="RefSeq" id="XP_022401576.1">
    <property type="nucleotide sequence ID" value="XM_022546528.1"/>
</dbReference>
<sequence length="71" mass="8004">MAECRQGCWPASLRLLLPLFIPSFHPPFPILPSSSLPLSFFFLSSRDLFSLLGLFFFVLPFVSLRLSGSKI</sequence>
<dbReference type="Proteomes" id="UP000184300">
    <property type="component" value="Unassembled WGS sequence"/>
</dbReference>
<organism evidence="2 3">
    <name type="scientific">Aspergillus glaucus CBS 516.65</name>
    <dbReference type="NCBI Taxonomy" id="1160497"/>
    <lineage>
        <taxon>Eukaryota</taxon>
        <taxon>Fungi</taxon>
        <taxon>Dikarya</taxon>
        <taxon>Ascomycota</taxon>
        <taxon>Pezizomycotina</taxon>
        <taxon>Eurotiomycetes</taxon>
        <taxon>Eurotiomycetidae</taxon>
        <taxon>Eurotiales</taxon>
        <taxon>Aspergillaceae</taxon>
        <taxon>Aspergillus</taxon>
        <taxon>Aspergillus subgen. Aspergillus</taxon>
    </lineage>
</organism>
<evidence type="ECO:0000256" key="1">
    <source>
        <dbReference type="SAM" id="Phobius"/>
    </source>
</evidence>
<keyword evidence="1" id="KW-1133">Transmembrane helix</keyword>
<feature type="transmembrane region" description="Helical" evidence="1">
    <location>
        <begin position="48"/>
        <end position="66"/>
    </location>
</feature>
<dbReference type="VEuPathDB" id="FungiDB:ASPGLDRAFT_46801"/>
<dbReference type="AlphaFoldDB" id="A0A1L9VLR8"/>
<feature type="transmembrane region" description="Helical" evidence="1">
    <location>
        <begin position="12"/>
        <end position="28"/>
    </location>
</feature>
<proteinExistence type="predicted"/>
<gene>
    <name evidence="2" type="ORF">ASPGLDRAFT_46801</name>
</gene>
<name>A0A1L9VLR8_ASPGL</name>
<evidence type="ECO:0000313" key="3">
    <source>
        <dbReference type="Proteomes" id="UP000184300"/>
    </source>
</evidence>
<reference evidence="3" key="1">
    <citation type="journal article" date="2017" name="Genome Biol.">
        <title>Comparative genomics reveals high biological diversity and specific adaptations in the industrially and medically important fungal genus Aspergillus.</title>
        <authorList>
            <person name="de Vries R.P."/>
            <person name="Riley R."/>
            <person name="Wiebenga A."/>
            <person name="Aguilar-Osorio G."/>
            <person name="Amillis S."/>
            <person name="Uchima C.A."/>
            <person name="Anderluh G."/>
            <person name="Asadollahi M."/>
            <person name="Askin M."/>
            <person name="Barry K."/>
            <person name="Battaglia E."/>
            <person name="Bayram O."/>
            <person name="Benocci T."/>
            <person name="Braus-Stromeyer S.A."/>
            <person name="Caldana C."/>
            <person name="Canovas D."/>
            <person name="Cerqueira G.C."/>
            <person name="Chen F."/>
            <person name="Chen W."/>
            <person name="Choi C."/>
            <person name="Clum A."/>
            <person name="Dos Santos R.A."/>
            <person name="Damasio A.R."/>
            <person name="Diallinas G."/>
            <person name="Emri T."/>
            <person name="Fekete E."/>
            <person name="Flipphi M."/>
            <person name="Freyberg S."/>
            <person name="Gallo A."/>
            <person name="Gournas C."/>
            <person name="Habgood R."/>
            <person name="Hainaut M."/>
            <person name="Harispe M.L."/>
            <person name="Henrissat B."/>
            <person name="Hilden K.S."/>
            <person name="Hope R."/>
            <person name="Hossain A."/>
            <person name="Karabika E."/>
            <person name="Karaffa L."/>
            <person name="Karanyi Z."/>
            <person name="Krasevec N."/>
            <person name="Kuo A."/>
            <person name="Kusch H."/>
            <person name="LaButti K."/>
            <person name="Lagendijk E.L."/>
            <person name="Lapidus A."/>
            <person name="Levasseur A."/>
            <person name="Lindquist E."/>
            <person name="Lipzen A."/>
            <person name="Logrieco A.F."/>
            <person name="MacCabe A."/>
            <person name="Maekelae M.R."/>
            <person name="Malavazi I."/>
            <person name="Melin P."/>
            <person name="Meyer V."/>
            <person name="Mielnichuk N."/>
            <person name="Miskei M."/>
            <person name="Molnar A.P."/>
            <person name="Mule G."/>
            <person name="Ngan C.Y."/>
            <person name="Orejas M."/>
            <person name="Orosz E."/>
            <person name="Ouedraogo J.P."/>
            <person name="Overkamp K.M."/>
            <person name="Park H.-S."/>
            <person name="Perrone G."/>
            <person name="Piumi F."/>
            <person name="Punt P.J."/>
            <person name="Ram A.F."/>
            <person name="Ramon A."/>
            <person name="Rauscher S."/>
            <person name="Record E."/>
            <person name="Riano-Pachon D.M."/>
            <person name="Robert V."/>
            <person name="Roehrig J."/>
            <person name="Ruller R."/>
            <person name="Salamov A."/>
            <person name="Salih N.S."/>
            <person name="Samson R.A."/>
            <person name="Sandor E."/>
            <person name="Sanguinetti M."/>
            <person name="Schuetze T."/>
            <person name="Sepcic K."/>
            <person name="Shelest E."/>
            <person name="Sherlock G."/>
            <person name="Sophianopoulou V."/>
            <person name="Squina F.M."/>
            <person name="Sun H."/>
            <person name="Susca A."/>
            <person name="Todd R.B."/>
            <person name="Tsang A."/>
            <person name="Unkles S.E."/>
            <person name="van de Wiele N."/>
            <person name="van Rossen-Uffink D."/>
            <person name="Oliveira J.V."/>
            <person name="Vesth T.C."/>
            <person name="Visser J."/>
            <person name="Yu J.-H."/>
            <person name="Zhou M."/>
            <person name="Andersen M.R."/>
            <person name="Archer D.B."/>
            <person name="Baker S.E."/>
            <person name="Benoit I."/>
            <person name="Brakhage A.A."/>
            <person name="Braus G.H."/>
            <person name="Fischer R."/>
            <person name="Frisvad J.C."/>
            <person name="Goldman G.H."/>
            <person name="Houbraken J."/>
            <person name="Oakley B."/>
            <person name="Pocsi I."/>
            <person name="Scazzocchio C."/>
            <person name="Seiboth B."/>
            <person name="vanKuyk P.A."/>
            <person name="Wortman J."/>
            <person name="Dyer P.S."/>
            <person name="Grigoriev I.V."/>
        </authorList>
    </citation>
    <scope>NUCLEOTIDE SEQUENCE [LARGE SCALE GENOMIC DNA]</scope>
    <source>
        <strain evidence="3">CBS 516.65</strain>
    </source>
</reference>
<keyword evidence="1" id="KW-0472">Membrane</keyword>